<evidence type="ECO:0000313" key="1">
    <source>
        <dbReference type="EMBL" id="CAK5057189.1"/>
    </source>
</evidence>
<gene>
    <name evidence="1" type="ORF">MENTE1834_LOCUS15124</name>
</gene>
<evidence type="ECO:0000313" key="2">
    <source>
        <dbReference type="Proteomes" id="UP001497535"/>
    </source>
</evidence>
<sequence>MEISEESRDGVSSSSICATTLEAMSNGDGRSNGCSLLVGTPPTSTTIIKEEDSSEFVSGNEDELELTLDGFKMEVECEDGKDELTEYGGFSTMEEQKQFIRYAPLLEYGQEISRFAMKMDNISNVGVEDGQSVQSCAALRHRMNAAFSLLCYRDPSHSTNFYLLEQTQRDIVAKALNAAIIESHGKDGTSPLEKCLNRARFIREQALTYSASAVFTDANRLLFGEGEGCLDACGNSKYILDLNKINLGEVCKLLNISLPCKGLHGTFGRIKRDIWRILGGWISWDLRGSGNLGIKRDIKGFVWIETYITPYNHKTTLLLTHVFAPIPMRLL</sequence>
<comment type="caution">
    <text evidence="1">The sequence shown here is derived from an EMBL/GenBank/DDBJ whole genome shotgun (WGS) entry which is preliminary data.</text>
</comment>
<dbReference type="Proteomes" id="UP001497535">
    <property type="component" value="Unassembled WGS sequence"/>
</dbReference>
<organism evidence="1 2">
    <name type="scientific">Meloidogyne enterolobii</name>
    <name type="common">Root-knot nematode worm</name>
    <name type="synonym">Meloidogyne mayaguensis</name>
    <dbReference type="NCBI Taxonomy" id="390850"/>
    <lineage>
        <taxon>Eukaryota</taxon>
        <taxon>Metazoa</taxon>
        <taxon>Ecdysozoa</taxon>
        <taxon>Nematoda</taxon>
        <taxon>Chromadorea</taxon>
        <taxon>Rhabditida</taxon>
        <taxon>Tylenchina</taxon>
        <taxon>Tylenchomorpha</taxon>
        <taxon>Tylenchoidea</taxon>
        <taxon>Meloidogynidae</taxon>
        <taxon>Meloidogyninae</taxon>
        <taxon>Meloidogyne</taxon>
    </lineage>
</organism>
<keyword evidence="2" id="KW-1185">Reference proteome</keyword>
<proteinExistence type="predicted"/>
<protein>
    <submittedName>
        <fullName evidence="1">Uncharacterized protein</fullName>
    </submittedName>
</protein>
<reference evidence="1" key="1">
    <citation type="submission" date="2023-11" db="EMBL/GenBank/DDBJ databases">
        <authorList>
            <person name="Poullet M."/>
        </authorList>
    </citation>
    <scope>NUCLEOTIDE SEQUENCE</scope>
    <source>
        <strain evidence="1">E1834</strain>
    </source>
</reference>
<accession>A0ACB0YPU0</accession>
<dbReference type="EMBL" id="CAVMJV010000016">
    <property type="protein sequence ID" value="CAK5057189.1"/>
    <property type="molecule type" value="Genomic_DNA"/>
</dbReference>
<name>A0ACB0YPU0_MELEN</name>